<evidence type="ECO:0000313" key="1">
    <source>
        <dbReference type="EMBL" id="KAF5773759.1"/>
    </source>
</evidence>
<name>A0A9K3EIM3_HELAN</name>
<comment type="caution">
    <text evidence="1">The sequence shown here is derived from an EMBL/GenBank/DDBJ whole genome shotgun (WGS) entry which is preliminary data.</text>
</comment>
<dbReference type="AlphaFoldDB" id="A0A9K3EIM3"/>
<dbReference type="Gramene" id="mRNA:HanXRQr2_Chr13g0592271">
    <property type="protein sequence ID" value="CDS:HanXRQr2_Chr13g0592271.1"/>
    <property type="gene ID" value="HanXRQr2_Chr13g0592271"/>
</dbReference>
<dbReference type="EMBL" id="MNCJ02000328">
    <property type="protein sequence ID" value="KAF5773759.1"/>
    <property type="molecule type" value="Genomic_DNA"/>
</dbReference>
<reference evidence="1" key="2">
    <citation type="submission" date="2020-06" db="EMBL/GenBank/DDBJ databases">
        <title>Helianthus annuus Genome sequencing and assembly Release 2.</title>
        <authorList>
            <person name="Gouzy J."/>
            <person name="Langlade N."/>
            <person name="Munos S."/>
        </authorList>
    </citation>
    <scope>NUCLEOTIDE SEQUENCE</scope>
    <source>
        <tissue evidence="1">Leaves</tissue>
    </source>
</reference>
<keyword evidence="2" id="KW-1185">Reference proteome</keyword>
<gene>
    <name evidence="1" type="ORF">HanXRQr2_Chr13g0592271</name>
</gene>
<organism evidence="1 2">
    <name type="scientific">Helianthus annuus</name>
    <name type="common">Common sunflower</name>
    <dbReference type="NCBI Taxonomy" id="4232"/>
    <lineage>
        <taxon>Eukaryota</taxon>
        <taxon>Viridiplantae</taxon>
        <taxon>Streptophyta</taxon>
        <taxon>Embryophyta</taxon>
        <taxon>Tracheophyta</taxon>
        <taxon>Spermatophyta</taxon>
        <taxon>Magnoliopsida</taxon>
        <taxon>eudicotyledons</taxon>
        <taxon>Gunneridae</taxon>
        <taxon>Pentapetalae</taxon>
        <taxon>asterids</taxon>
        <taxon>campanulids</taxon>
        <taxon>Asterales</taxon>
        <taxon>Asteraceae</taxon>
        <taxon>Asteroideae</taxon>
        <taxon>Heliantheae alliance</taxon>
        <taxon>Heliantheae</taxon>
        <taxon>Helianthus</taxon>
    </lineage>
</organism>
<protein>
    <submittedName>
        <fullName evidence="1">Uncharacterized protein</fullName>
    </submittedName>
</protein>
<accession>A0A9K3EIM3</accession>
<sequence length="79" mass="9068">MINVNFRIRNRYGLWALNNFPGFTFSLTNITTVIRINSEPVLITISLRIPIIVHFTSFRAPSRPPSAASSHWRWGRGRG</sequence>
<dbReference type="Proteomes" id="UP000215914">
    <property type="component" value="Unassembled WGS sequence"/>
</dbReference>
<reference evidence="1" key="1">
    <citation type="journal article" date="2017" name="Nature">
        <title>The sunflower genome provides insights into oil metabolism, flowering and Asterid evolution.</title>
        <authorList>
            <person name="Badouin H."/>
            <person name="Gouzy J."/>
            <person name="Grassa C.J."/>
            <person name="Murat F."/>
            <person name="Staton S.E."/>
            <person name="Cottret L."/>
            <person name="Lelandais-Briere C."/>
            <person name="Owens G.L."/>
            <person name="Carrere S."/>
            <person name="Mayjonade B."/>
            <person name="Legrand L."/>
            <person name="Gill N."/>
            <person name="Kane N.C."/>
            <person name="Bowers J.E."/>
            <person name="Hubner S."/>
            <person name="Bellec A."/>
            <person name="Berard A."/>
            <person name="Berges H."/>
            <person name="Blanchet N."/>
            <person name="Boniface M.C."/>
            <person name="Brunel D."/>
            <person name="Catrice O."/>
            <person name="Chaidir N."/>
            <person name="Claudel C."/>
            <person name="Donnadieu C."/>
            <person name="Faraut T."/>
            <person name="Fievet G."/>
            <person name="Helmstetter N."/>
            <person name="King M."/>
            <person name="Knapp S.J."/>
            <person name="Lai Z."/>
            <person name="Le Paslier M.C."/>
            <person name="Lippi Y."/>
            <person name="Lorenzon L."/>
            <person name="Mandel J.R."/>
            <person name="Marage G."/>
            <person name="Marchand G."/>
            <person name="Marquand E."/>
            <person name="Bret-Mestries E."/>
            <person name="Morien E."/>
            <person name="Nambeesan S."/>
            <person name="Nguyen T."/>
            <person name="Pegot-Espagnet P."/>
            <person name="Pouilly N."/>
            <person name="Raftis F."/>
            <person name="Sallet E."/>
            <person name="Schiex T."/>
            <person name="Thomas J."/>
            <person name="Vandecasteele C."/>
            <person name="Vares D."/>
            <person name="Vear F."/>
            <person name="Vautrin S."/>
            <person name="Crespi M."/>
            <person name="Mangin B."/>
            <person name="Burke J.M."/>
            <person name="Salse J."/>
            <person name="Munos S."/>
            <person name="Vincourt P."/>
            <person name="Rieseberg L.H."/>
            <person name="Langlade N.B."/>
        </authorList>
    </citation>
    <scope>NUCLEOTIDE SEQUENCE</scope>
    <source>
        <tissue evidence="1">Leaves</tissue>
    </source>
</reference>
<proteinExistence type="predicted"/>
<evidence type="ECO:0000313" key="2">
    <source>
        <dbReference type="Proteomes" id="UP000215914"/>
    </source>
</evidence>